<keyword evidence="1" id="KW-0472">Membrane</keyword>
<organism evidence="2 3">
    <name type="scientific">Nezara viridula</name>
    <name type="common">Southern green stink bug</name>
    <name type="synonym">Cimex viridulus</name>
    <dbReference type="NCBI Taxonomy" id="85310"/>
    <lineage>
        <taxon>Eukaryota</taxon>
        <taxon>Metazoa</taxon>
        <taxon>Ecdysozoa</taxon>
        <taxon>Arthropoda</taxon>
        <taxon>Hexapoda</taxon>
        <taxon>Insecta</taxon>
        <taxon>Pterygota</taxon>
        <taxon>Neoptera</taxon>
        <taxon>Paraneoptera</taxon>
        <taxon>Hemiptera</taxon>
        <taxon>Heteroptera</taxon>
        <taxon>Panheteroptera</taxon>
        <taxon>Pentatomomorpha</taxon>
        <taxon>Pentatomoidea</taxon>
        <taxon>Pentatomidae</taxon>
        <taxon>Pentatominae</taxon>
        <taxon>Nezara</taxon>
    </lineage>
</organism>
<accession>A0A9P0EAP0</accession>
<feature type="transmembrane region" description="Helical" evidence="1">
    <location>
        <begin position="24"/>
        <end position="51"/>
    </location>
</feature>
<evidence type="ECO:0000313" key="2">
    <source>
        <dbReference type="EMBL" id="CAH1391632.1"/>
    </source>
</evidence>
<keyword evidence="1" id="KW-0812">Transmembrane</keyword>
<name>A0A9P0EAP0_NEZVI</name>
<dbReference type="Gene3D" id="2.140.10.30">
    <property type="entry name" value="Dipeptidylpeptidase IV, N-terminal domain"/>
    <property type="match status" value="1"/>
</dbReference>
<dbReference type="AlphaFoldDB" id="A0A9P0EAP0"/>
<protein>
    <submittedName>
        <fullName evidence="2">Uncharacterized protein</fullName>
    </submittedName>
</protein>
<dbReference type="Proteomes" id="UP001152798">
    <property type="component" value="Chromosome 1"/>
</dbReference>
<keyword evidence="3" id="KW-1185">Reference proteome</keyword>
<dbReference type="EMBL" id="OV725077">
    <property type="protein sequence ID" value="CAH1391632.1"/>
    <property type="molecule type" value="Genomic_DNA"/>
</dbReference>
<reference evidence="2" key="1">
    <citation type="submission" date="2022-01" db="EMBL/GenBank/DDBJ databases">
        <authorList>
            <person name="King R."/>
        </authorList>
    </citation>
    <scope>NUCLEOTIDE SEQUENCE</scope>
</reference>
<evidence type="ECO:0000256" key="1">
    <source>
        <dbReference type="SAM" id="Phobius"/>
    </source>
</evidence>
<dbReference type="OrthoDB" id="16520at2759"/>
<proteinExistence type="predicted"/>
<evidence type="ECO:0000313" key="3">
    <source>
        <dbReference type="Proteomes" id="UP001152798"/>
    </source>
</evidence>
<sequence length="209" mass="22962">MLLIILNVGRQELSYPERGEGRNWLSVVLSLLVIAAVVSGILTAIHSLGYVDELLYWSGRRLSLQEVLQGEIAGSRLSPAWVSGSHFLFQADDGGLSVFSTVTGNVSTLVSNHTLRGYSYIGIPPFNEWRLSSAPSTGSSFVGTGFIPNIILSSLMKIPIHLRLLDYGVWYDIGRQRIPPDGRPDRNAVTGYVNPANHRLEPYVTRVSP</sequence>
<gene>
    <name evidence="2" type="ORF">NEZAVI_LOCUS2616</name>
</gene>
<keyword evidence="1" id="KW-1133">Transmembrane helix</keyword>